<dbReference type="Gene3D" id="3.40.50.360">
    <property type="match status" value="1"/>
</dbReference>
<organism evidence="2 3">
    <name type="scientific">Lactiplantibacillus pentosus DSM 20314</name>
    <dbReference type="NCBI Taxonomy" id="1423791"/>
    <lineage>
        <taxon>Bacteria</taxon>
        <taxon>Bacillati</taxon>
        <taxon>Bacillota</taxon>
        <taxon>Bacilli</taxon>
        <taxon>Lactobacillales</taxon>
        <taxon>Lactobacillaceae</taxon>
        <taxon>Lactiplantibacillus</taxon>
    </lineage>
</organism>
<feature type="domain" description="NADPH-dependent FMN reductase-like" evidence="1">
    <location>
        <begin position="13"/>
        <end position="160"/>
    </location>
</feature>
<dbReference type="SUPFAM" id="SSF52218">
    <property type="entry name" value="Flavoproteins"/>
    <property type="match status" value="1"/>
</dbReference>
<dbReference type="PANTHER" id="PTHR30543">
    <property type="entry name" value="CHROMATE REDUCTASE"/>
    <property type="match status" value="1"/>
</dbReference>
<dbReference type="PANTHER" id="PTHR30543:SF21">
    <property type="entry name" value="NAD(P)H-DEPENDENT FMN REDUCTASE LOT6"/>
    <property type="match status" value="1"/>
</dbReference>
<dbReference type="InterPro" id="IPR050712">
    <property type="entry name" value="NAD(P)H-dep_reductase"/>
</dbReference>
<dbReference type="GO" id="GO:0010181">
    <property type="term" value="F:FMN binding"/>
    <property type="evidence" value="ECO:0007669"/>
    <property type="project" value="TreeGrafter"/>
</dbReference>
<protein>
    <submittedName>
        <fullName evidence="2">Oxidoreductase</fullName>
    </submittedName>
</protein>
<reference evidence="2 3" key="1">
    <citation type="journal article" date="2015" name="Genome Announc.">
        <title>Expanding the biotechnology potential of lactobacilli through comparative genomics of 213 strains and associated genera.</title>
        <authorList>
            <person name="Sun Z."/>
            <person name="Harris H.M."/>
            <person name="McCann A."/>
            <person name="Guo C."/>
            <person name="Argimon S."/>
            <person name="Zhang W."/>
            <person name="Yang X."/>
            <person name="Jeffery I.B."/>
            <person name="Cooney J.C."/>
            <person name="Kagawa T.F."/>
            <person name="Liu W."/>
            <person name="Song Y."/>
            <person name="Salvetti E."/>
            <person name="Wrobel A."/>
            <person name="Rasinkangas P."/>
            <person name="Parkhill J."/>
            <person name="Rea M.C."/>
            <person name="O'Sullivan O."/>
            <person name="Ritari J."/>
            <person name="Douillard F.P."/>
            <person name="Paul Ross R."/>
            <person name="Yang R."/>
            <person name="Briner A.E."/>
            <person name="Felis G.E."/>
            <person name="de Vos W.M."/>
            <person name="Barrangou R."/>
            <person name="Klaenhammer T.R."/>
            <person name="Caufield P.W."/>
            <person name="Cui Y."/>
            <person name="Zhang H."/>
            <person name="O'Toole P.W."/>
        </authorList>
    </citation>
    <scope>NUCLEOTIDE SEQUENCE [LARGE SCALE GENOMIC DNA]</scope>
    <source>
        <strain evidence="2 3">DSM 20314</strain>
    </source>
</reference>
<dbReference type="EMBL" id="AZCU01000007">
    <property type="protein sequence ID" value="KRK25538.1"/>
    <property type="molecule type" value="Genomic_DNA"/>
</dbReference>
<comment type="caution">
    <text evidence="2">The sequence shown here is derived from an EMBL/GenBank/DDBJ whole genome shotgun (WGS) entry which is preliminary data.</text>
</comment>
<name>A0A837RCB1_LACPE</name>
<dbReference type="InterPro" id="IPR029039">
    <property type="entry name" value="Flavoprotein-like_sf"/>
</dbReference>
<gene>
    <name evidence="2" type="ORF">FD24_GL003030</name>
</gene>
<dbReference type="InterPro" id="IPR005025">
    <property type="entry name" value="FMN_Rdtase-like_dom"/>
</dbReference>
<evidence type="ECO:0000259" key="1">
    <source>
        <dbReference type="Pfam" id="PF03358"/>
    </source>
</evidence>
<dbReference type="GO" id="GO:0016491">
    <property type="term" value="F:oxidoreductase activity"/>
    <property type="evidence" value="ECO:0007669"/>
    <property type="project" value="InterPro"/>
</dbReference>
<accession>A0A837RCB1</accession>
<proteinExistence type="predicted"/>
<evidence type="ECO:0000313" key="3">
    <source>
        <dbReference type="Proteomes" id="UP000051020"/>
    </source>
</evidence>
<sequence length="211" mass="23439">MRINNFLEAINMVKIGIILGSTRTQSNGRALFNYLQRNLDQWQTGEAITTAFLDLAHYQLPFFDEPEPPMANPHRQLPANQQQWLDDMAAMDGYIILTPEYNHAMPAGLKNALDFLAFEGLRKPVKLISYSDNMRGGQFGAAALVPVLQRLGMVVLPKPTPVGNVPQTLQADGQVIPDAPLASRYESGLQRAVGEIAYYTTVLTQHPFLTD</sequence>
<dbReference type="Pfam" id="PF03358">
    <property type="entry name" value="FMN_red"/>
    <property type="match status" value="1"/>
</dbReference>
<dbReference type="AlphaFoldDB" id="A0A837RCB1"/>
<evidence type="ECO:0000313" key="2">
    <source>
        <dbReference type="EMBL" id="KRK25538.1"/>
    </source>
</evidence>
<dbReference type="Proteomes" id="UP000051020">
    <property type="component" value="Unassembled WGS sequence"/>
</dbReference>
<dbReference type="GO" id="GO:0005829">
    <property type="term" value="C:cytosol"/>
    <property type="evidence" value="ECO:0007669"/>
    <property type="project" value="TreeGrafter"/>
</dbReference>